<dbReference type="Proteomes" id="UP000695562">
    <property type="component" value="Unassembled WGS sequence"/>
</dbReference>
<protein>
    <recommendedName>
        <fullName evidence="4">DUF3472 domain-containing protein</fullName>
    </recommendedName>
</protein>
<sequence>MKIVCLIIGFILATVVFSDPNIDFNWGNHAGNIGYDKAVLPIKVLVAPTIGKTYYYALCNKFLGDDQSAIYMGLQPRQPGKNLVIFSTFGTGTQSEHSQCVSGADGGSGTSCSLQYNWNLNELYYVVMQRASMNNTHQSWEGYIVTEQGQATLIGRFSVPSTRRGLKPSSYFFDEYFPFNGASKDPTKRKCIEYTKFSITAPLASYNNQWYPSTPTNIRLDTGKDSCAMYWNKNNARANETFSNGFYSYDIENGFLPPVPTQ</sequence>
<evidence type="ECO:0008006" key="4">
    <source>
        <dbReference type="Google" id="ProtNLM"/>
    </source>
</evidence>
<dbReference type="OrthoDB" id="5576763at2759"/>
<accession>A0A8J4Q083</accession>
<keyword evidence="1" id="KW-0732">Signal</keyword>
<keyword evidence="3" id="KW-1185">Reference proteome</keyword>
<gene>
    <name evidence="2" type="ORF">CYY_000138</name>
</gene>
<feature type="chain" id="PRO_5035316308" description="DUF3472 domain-containing protein" evidence="1">
    <location>
        <begin position="19"/>
        <end position="262"/>
    </location>
</feature>
<name>A0A8J4Q083_9MYCE</name>
<comment type="caution">
    <text evidence="2">The sequence shown here is derived from an EMBL/GenBank/DDBJ whole genome shotgun (WGS) entry which is preliminary data.</text>
</comment>
<evidence type="ECO:0000313" key="3">
    <source>
        <dbReference type="Proteomes" id="UP000695562"/>
    </source>
</evidence>
<dbReference type="AlphaFoldDB" id="A0A8J4Q083"/>
<organism evidence="2 3">
    <name type="scientific">Polysphondylium violaceum</name>
    <dbReference type="NCBI Taxonomy" id="133409"/>
    <lineage>
        <taxon>Eukaryota</taxon>
        <taxon>Amoebozoa</taxon>
        <taxon>Evosea</taxon>
        <taxon>Eumycetozoa</taxon>
        <taxon>Dictyostelia</taxon>
        <taxon>Dictyosteliales</taxon>
        <taxon>Dictyosteliaceae</taxon>
        <taxon>Polysphondylium</taxon>
    </lineage>
</organism>
<feature type="signal peptide" evidence="1">
    <location>
        <begin position="1"/>
        <end position="18"/>
    </location>
</feature>
<dbReference type="EMBL" id="AJWJ01000003">
    <property type="protein sequence ID" value="KAF2078513.1"/>
    <property type="molecule type" value="Genomic_DNA"/>
</dbReference>
<reference evidence="2" key="1">
    <citation type="submission" date="2020-01" db="EMBL/GenBank/DDBJ databases">
        <title>Development of genomics and gene disruption for Polysphondylium violaceum indicates a role for the polyketide synthase stlB in stalk morphogenesis.</title>
        <authorList>
            <person name="Narita B."/>
            <person name="Kawabe Y."/>
            <person name="Kin K."/>
            <person name="Saito T."/>
            <person name="Gibbs R."/>
            <person name="Kuspa A."/>
            <person name="Muzny D."/>
            <person name="Queller D."/>
            <person name="Richards S."/>
            <person name="Strassman J."/>
            <person name="Sucgang R."/>
            <person name="Worley K."/>
            <person name="Schaap P."/>
        </authorList>
    </citation>
    <scope>NUCLEOTIDE SEQUENCE</scope>
    <source>
        <strain evidence="2">QSvi11</strain>
    </source>
</reference>
<proteinExistence type="predicted"/>
<dbReference type="Pfam" id="PF11958">
    <property type="entry name" value="DUF3472"/>
    <property type="match status" value="1"/>
</dbReference>
<evidence type="ECO:0000256" key="1">
    <source>
        <dbReference type="SAM" id="SignalP"/>
    </source>
</evidence>
<evidence type="ECO:0000313" key="2">
    <source>
        <dbReference type="EMBL" id="KAF2078513.1"/>
    </source>
</evidence>
<dbReference type="InterPro" id="IPR021862">
    <property type="entry name" value="DUF3472"/>
</dbReference>